<dbReference type="HOGENOM" id="CLU_3246570_0_0_11"/>
<dbReference type="EMBL" id="CP002379">
    <property type="protein sequence ID" value="ADX71956.1"/>
    <property type="molecule type" value="Genomic_DNA"/>
</dbReference>
<dbReference type="AlphaFoldDB" id="F0M173"/>
<accession>F0M173</accession>
<organism evidence="2 3">
    <name type="scientific">Pseudarthrobacter phenanthrenivorans (strain DSM 18606 / JCM 16027 / LMG 23796 / Sphe3)</name>
    <name type="common">Arthrobacter phenanthrenivorans</name>
    <dbReference type="NCBI Taxonomy" id="930171"/>
    <lineage>
        <taxon>Bacteria</taxon>
        <taxon>Bacillati</taxon>
        <taxon>Actinomycetota</taxon>
        <taxon>Actinomycetes</taxon>
        <taxon>Micrococcales</taxon>
        <taxon>Micrococcaceae</taxon>
        <taxon>Pseudarthrobacter</taxon>
    </lineage>
</organism>
<dbReference type="KEGG" id="apn:Asphe3_07520"/>
<dbReference type="STRING" id="930171.Asphe3_07520"/>
<dbReference type="Proteomes" id="UP000008639">
    <property type="component" value="Chromosome"/>
</dbReference>
<sequence length="42" mass="4412">MATGGTDADGDTETKAAPVEDGGSMELVRLPAWEVMNERTSD</sequence>
<feature type="region of interest" description="Disordered" evidence="1">
    <location>
        <begin position="1"/>
        <end position="42"/>
    </location>
</feature>
<reference evidence="2 3" key="1">
    <citation type="journal article" date="2011" name="Stand. Genomic Sci.">
        <title>Complete genome sequence of Arthrobacter phenanthrenivorans type strain (Sphe3).</title>
        <authorList>
            <person name="Kallimanis A."/>
            <person name="Labutti K.M."/>
            <person name="Lapidus A."/>
            <person name="Clum A."/>
            <person name="Lykidis A."/>
            <person name="Mavromatis K."/>
            <person name="Pagani I."/>
            <person name="Liolios K."/>
            <person name="Ivanova N."/>
            <person name="Goodwin L."/>
            <person name="Pitluck S."/>
            <person name="Chen A."/>
            <person name="Palaniappan K."/>
            <person name="Markowitz V."/>
            <person name="Bristow J."/>
            <person name="Velentzas A.D."/>
            <person name="Perisynakis A."/>
            <person name="Ouzounis C.C."/>
            <person name="Kyrpides N.C."/>
            <person name="Koukkou A.I."/>
            <person name="Drainas C."/>
        </authorList>
    </citation>
    <scope>NUCLEOTIDE SEQUENCE [LARGE SCALE GENOMIC DNA]</scope>
    <source>
        <strain evidence="3">DSM 18606 / JCM 16027 / LMG 23796 / Sphe3</strain>
    </source>
</reference>
<protein>
    <submittedName>
        <fullName evidence="2">Uncharacterized protein</fullName>
    </submittedName>
</protein>
<evidence type="ECO:0000256" key="1">
    <source>
        <dbReference type="SAM" id="MobiDB-lite"/>
    </source>
</evidence>
<name>F0M173_PSEPM</name>
<evidence type="ECO:0000313" key="2">
    <source>
        <dbReference type="EMBL" id="ADX71956.1"/>
    </source>
</evidence>
<gene>
    <name evidence="2" type="ordered locus">Asphe3_07520</name>
</gene>
<evidence type="ECO:0000313" key="3">
    <source>
        <dbReference type="Proteomes" id="UP000008639"/>
    </source>
</evidence>
<proteinExistence type="predicted"/>